<dbReference type="EMBL" id="CALSDN010000003">
    <property type="protein sequence ID" value="CAH6720345.1"/>
    <property type="molecule type" value="Genomic_DNA"/>
</dbReference>
<accession>A0ACA9Y5Q7</accession>
<comment type="caution">
    <text evidence="1">The sequence shown here is derived from an EMBL/GenBank/DDBJ whole genome shotgun (WGS) entry which is preliminary data.</text>
</comment>
<reference evidence="1" key="1">
    <citation type="submission" date="2022-06" db="EMBL/GenBank/DDBJ databases">
        <authorList>
            <person name="Legras J.-L."/>
            <person name="Devillers H."/>
            <person name="Grondin C."/>
        </authorList>
    </citation>
    <scope>NUCLEOTIDE SEQUENCE</scope>
    <source>
        <strain evidence="1">CLIB 1444</strain>
    </source>
</reference>
<gene>
    <name evidence="1" type="ORF">CLIB1444_03S09846</name>
</gene>
<proteinExistence type="predicted"/>
<organism evidence="1 2">
    <name type="scientific">[Candida] jaroonii</name>
    <dbReference type="NCBI Taxonomy" id="467808"/>
    <lineage>
        <taxon>Eukaryota</taxon>
        <taxon>Fungi</taxon>
        <taxon>Dikarya</taxon>
        <taxon>Ascomycota</taxon>
        <taxon>Saccharomycotina</taxon>
        <taxon>Pichiomycetes</taxon>
        <taxon>Debaryomycetaceae</taxon>
        <taxon>Yamadazyma</taxon>
    </lineage>
</organism>
<evidence type="ECO:0000313" key="1">
    <source>
        <dbReference type="EMBL" id="CAH6720345.1"/>
    </source>
</evidence>
<evidence type="ECO:0000313" key="2">
    <source>
        <dbReference type="Proteomes" id="UP001152531"/>
    </source>
</evidence>
<protein>
    <submittedName>
        <fullName evidence="1">Uncharacterized protein</fullName>
    </submittedName>
</protein>
<sequence>MSYSKSTLYEESQPDDYVPMSLDIEEVEHQSEGESENNQDDEFDFPLFSFGGEVGGEEKEDEDRGRTQVMKVSLREESVERIIQERPETYYFAKYTEEEVLQFNQAAITSEEIIIMSQQKDIDSHPWKVLDLNHHNDIIEQEKSKKKKRPGKNKRLGIIKSRERKAERQKVFKEVEKQHKKYLKKKMFHKRGGKKHKKKENKDDKPKYRTE</sequence>
<name>A0ACA9Y5Q7_9ASCO</name>
<dbReference type="Proteomes" id="UP001152531">
    <property type="component" value="Unassembled WGS sequence"/>
</dbReference>
<keyword evidence="2" id="KW-1185">Reference proteome</keyword>